<dbReference type="GO" id="GO:0000981">
    <property type="term" value="F:DNA-binding transcription factor activity, RNA polymerase II-specific"/>
    <property type="evidence" value="ECO:0007669"/>
    <property type="project" value="InterPro"/>
</dbReference>
<feature type="region of interest" description="Disordered" evidence="3">
    <location>
        <begin position="152"/>
        <end position="280"/>
    </location>
</feature>
<dbReference type="SUPFAM" id="SSF57701">
    <property type="entry name" value="Zn2/Cys6 DNA-binding domain"/>
    <property type="match status" value="1"/>
</dbReference>
<reference evidence="7" key="3">
    <citation type="submission" date="2025-04" db="UniProtKB">
        <authorList>
            <consortium name="RefSeq"/>
        </authorList>
    </citation>
    <scope>IDENTIFICATION</scope>
    <source>
        <strain evidence="7">CBS 781.70</strain>
    </source>
</reference>
<dbReference type="SMART" id="SM00066">
    <property type="entry name" value="GAL4"/>
    <property type="match status" value="1"/>
</dbReference>
<feature type="compositionally biased region" description="Pro residues" evidence="3">
    <location>
        <begin position="172"/>
        <end position="185"/>
    </location>
</feature>
<dbReference type="InterPro" id="IPR001138">
    <property type="entry name" value="Zn2Cys6_DnaBD"/>
</dbReference>
<dbReference type="PROSITE" id="PS50048">
    <property type="entry name" value="ZN2_CY6_FUNGAL_2"/>
    <property type="match status" value="1"/>
</dbReference>
<dbReference type="InterPro" id="IPR021858">
    <property type="entry name" value="Fun_TF"/>
</dbReference>
<dbReference type="GeneID" id="54417962"/>
<feature type="compositionally biased region" description="Low complexity" evidence="3">
    <location>
        <begin position="194"/>
        <end position="211"/>
    </location>
</feature>
<name>A0A6G1GD73_9PEZI</name>
<dbReference type="PROSITE" id="PS00463">
    <property type="entry name" value="ZN2_CY6_FUNGAL_1"/>
    <property type="match status" value="1"/>
</dbReference>
<organism evidence="5">
    <name type="scientific">Eremomyces bilateralis CBS 781.70</name>
    <dbReference type="NCBI Taxonomy" id="1392243"/>
    <lineage>
        <taxon>Eukaryota</taxon>
        <taxon>Fungi</taxon>
        <taxon>Dikarya</taxon>
        <taxon>Ascomycota</taxon>
        <taxon>Pezizomycotina</taxon>
        <taxon>Dothideomycetes</taxon>
        <taxon>Dothideomycetes incertae sedis</taxon>
        <taxon>Eremomycetales</taxon>
        <taxon>Eremomycetaceae</taxon>
        <taxon>Eremomyces</taxon>
    </lineage>
</organism>
<proteinExistence type="predicted"/>
<feature type="domain" description="Zn(2)-C6 fungal-type" evidence="4">
    <location>
        <begin position="19"/>
        <end position="49"/>
    </location>
</feature>
<reference evidence="7" key="2">
    <citation type="submission" date="2020-04" db="EMBL/GenBank/DDBJ databases">
        <authorList>
            <consortium name="NCBI Genome Project"/>
        </authorList>
    </citation>
    <scope>NUCLEOTIDE SEQUENCE</scope>
    <source>
        <strain evidence="7">CBS 781.70</strain>
    </source>
</reference>
<evidence type="ECO:0000256" key="2">
    <source>
        <dbReference type="ARBA" id="ARBA00023242"/>
    </source>
</evidence>
<keyword evidence="6" id="KW-1185">Reference proteome</keyword>
<dbReference type="Proteomes" id="UP000504638">
    <property type="component" value="Unplaced"/>
</dbReference>
<reference evidence="5 7" key="1">
    <citation type="submission" date="2020-01" db="EMBL/GenBank/DDBJ databases">
        <authorList>
            <consortium name="DOE Joint Genome Institute"/>
            <person name="Haridas S."/>
            <person name="Albert R."/>
            <person name="Binder M."/>
            <person name="Bloem J."/>
            <person name="Labutti K."/>
            <person name="Salamov A."/>
            <person name="Andreopoulos B."/>
            <person name="Baker S.E."/>
            <person name="Barry K."/>
            <person name="Bills G."/>
            <person name="Bluhm B.H."/>
            <person name="Cannon C."/>
            <person name="Castanera R."/>
            <person name="Culley D.E."/>
            <person name="Daum C."/>
            <person name="Ezra D."/>
            <person name="Gonzalez J.B."/>
            <person name="Henrissat B."/>
            <person name="Kuo A."/>
            <person name="Liang C."/>
            <person name="Lipzen A."/>
            <person name="Lutzoni F."/>
            <person name="Magnuson J."/>
            <person name="Mondo S."/>
            <person name="Nolan M."/>
            <person name="Ohm R."/>
            <person name="Pangilinan J."/>
            <person name="Park H.-J."/>
            <person name="Ramirez L."/>
            <person name="Alfaro M."/>
            <person name="Sun H."/>
            <person name="Tritt A."/>
            <person name="Yoshinaga Y."/>
            <person name="Zwiers L.-H."/>
            <person name="Turgeon B.G."/>
            <person name="Goodwin S.B."/>
            <person name="Spatafora J.W."/>
            <person name="Crous P.W."/>
            <person name="Grigoriev I.V."/>
        </authorList>
    </citation>
    <scope>NUCLEOTIDE SEQUENCE</scope>
    <source>
        <strain evidence="5 7">CBS 781.70</strain>
    </source>
</reference>
<dbReference type="Gene3D" id="4.10.240.10">
    <property type="entry name" value="Zn(2)-C6 fungal-type DNA-binding domain"/>
    <property type="match status" value="1"/>
</dbReference>
<dbReference type="OrthoDB" id="5229455at2759"/>
<evidence type="ECO:0000313" key="6">
    <source>
        <dbReference type="Proteomes" id="UP000504638"/>
    </source>
</evidence>
<dbReference type="Pfam" id="PF11951">
    <property type="entry name" value="Fungal_trans_2"/>
    <property type="match status" value="1"/>
</dbReference>
<evidence type="ECO:0000313" key="7">
    <source>
        <dbReference type="RefSeq" id="XP_033537593.1"/>
    </source>
</evidence>
<dbReference type="RefSeq" id="XP_033537593.1">
    <property type="nucleotide sequence ID" value="XM_033677392.1"/>
</dbReference>
<dbReference type="AlphaFoldDB" id="A0A6G1GD73"/>
<dbReference type="InterPro" id="IPR036864">
    <property type="entry name" value="Zn2-C6_fun-type_DNA-bd_sf"/>
</dbReference>
<sequence>MAEAQADTSRKRKTRSRFGCWPCKARKIKCGEEKPVCGNCQRVNDTCDYSVRLNWEGRSKKRFQVEASSITKSNMQRNSNYAKSSEVVIDLGTAISASRPGALDVGLTLSRPSLMSKEGSLWIADSSHSPNQKSDPIYGGDVETVLSIGQHGQRSWTTHDTIPTKVSANDDPTPPYPILPCPPPLKAFLPLPRTPKSTSTSDDTTSRTSISESVGSPRTSRSRRMEISSLLSSPVRESFDPDAVQAGTSRPSSPEAPSIYAYGYDIGEPDRDRPKNDDGEAIRDFCLFPRPIHFNPKSMRPRSLMNDADKSLAFSPGGYYSSPVPITIPAALQPLPTSLTENPMHLLYFHHFINHTARALVPHDCSLNPFRYLLPQMAIRDRYLLNLLLAYSASHRARLLGHTEPHTRIAMLMDGIFPKLQQDIVNAASHVSDSCLATAIMLASLQIISPSTFGVTIPWQTHLNVARQMVLLRESLNTSGRDNVSNFLLRWFAYLDVIGSLTDGTRRESTLPAKYWSEAYEFEKDYIDCLFGFDSRYLNNLANIAELARANDSGTVDSADLMETSMIIKDELLAGIKQSCRPCSWSDSCSTAGGEHDGSIEMVAANEAFHWAGLIQLYTRVLGKPISVNETQEAVQGIVNSLSKIRKGGSVEACILFPIFVGGEAALQDAHRHTILGRLHNCESFGFSHV</sequence>
<evidence type="ECO:0000313" key="5">
    <source>
        <dbReference type="EMBL" id="KAF1815962.1"/>
    </source>
</evidence>
<feature type="compositionally biased region" description="Polar residues" evidence="3">
    <location>
        <begin position="152"/>
        <end position="167"/>
    </location>
</feature>
<dbReference type="Pfam" id="PF00172">
    <property type="entry name" value="Zn_clus"/>
    <property type="match status" value="1"/>
</dbReference>
<dbReference type="PANTHER" id="PTHR37534">
    <property type="entry name" value="TRANSCRIPTIONAL ACTIVATOR PROTEIN UGA3"/>
    <property type="match status" value="1"/>
</dbReference>
<feature type="compositionally biased region" description="Basic and acidic residues" evidence="3">
    <location>
        <begin position="268"/>
        <end position="280"/>
    </location>
</feature>
<dbReference type="GO" id="GO:0045944">
    <property type="term" value="P:positive regulation of transcription by RNA polymerase II"/>
    <property type="evidence" value="ECO:0007669"/>
    <property type="project" value="TreeGrafter"/>
</dbReference>
<dbReference type="GO" id="GO:0008270">
    <property type="term" value="F:zinc ion binding"/>
    <property type="evidence" value="ECO:0007669"/>
    <property type="project" value="InterPro"/>
</dbReference>
<dbReference type="PANTHER" id="PTHR37534:SF43">
    <property type="entry name" value="FINGER DOMAIN PROTEIN, PUTATIVE (AFU_ORTHOLOGUE AFUA_1G01850)-RELATED"/>
    <property type="match status" value="1"/>
</dbReference>
<protein>
    <recommendedName>
        <fullName evidence="4">Zn(2)-C6 fungal-type domain-containing protein</fullName>
    </recommendedName>
</protein>
<dbReference type="GO" id="GO:0000976">
    <property type="term" value="F:transcription cis-regulatory region binding"/>
    <property type="evidence" value="ECO:0007669"/>
    <property type="project" value="TreeGrafter"/>
</dbReference>
<dbReference type="EMBL" id="ML975151">
    <property type="protein sequence ID" value="KAF1815962.1"/>
    <property type="molecule type" value="Genomic_DNA"/>
</dbReference>
<evidence type="ECO:0000256" key="3">
    <source>
        <dbReference type="SAM" id="MobiDB-lite"/>
    </source>
</evidence>
<evidence type="ECO:0000256" key="1">
    <source>
        <dbReference type="ARBA" id="ARBA00004123"/>
    </source>
</evidence>
<comment type="subcellular location">
    <subcellularLocation>
        <location evidence="1">Nucleus</location>
    </subcellularLocation>
</comment>
<dbReference type="GO" id="GO:0005634">
    <property type="term" value="C:nucleus"/>
    <property type="evidence" value="ECO:0007669"/>
    <property type="project" value="UniProtKB-SubCell"/>
</dbReference>
<dbReference type="CDD" id="cd00067">
    <property type="entry name" value="GAL4"/>
    <property type="match status" value="1"/>
</dbReference>
<evidence type="ECO:0000259" key="4">
    <source>
        <dbReference type="PROSITE" id="PS50048"/>
    </source>
</evidence>
<accession>A0A6G1GD73</accession>
<gene>
    <name evidence="5 7" type="ORF">P152DRAFT_430449</name>
</gene>
<keyword evidence="2" id="KW-0539">Nucleus</keyword>